<keyword evidence="7 12" id="KW-0648">Protein biosynthesis</keyword>
<keyword evidence="4 12" id="KW-0436">Ligase</keyword>
<dbReference type="InterPro" id="IPR036621">
    <property type="entry name" value="Anticodon-bd_dom_sf"/>
</dbReference>
<evidence type="ECO:0000256" key="10">
    <source>
        <dbReference type="ARBA" id="ARBA00053664"/>
    </source>
</evidence>
<gene>
    <name evidence="12" type="primary">proS</name>
    <name evidence="14" type="ORF">SAMN05421812_12651</name>
</gene>
<dbReference type="Proteomes" id="UP000198362">
    <property type="component" value="Unassembled WGS sequence"/>
</dbReference>
<evidence type="ECO:0000256" key="9">
    <source>
        <dbReference type="ARBA" id="ARBA00047671"/>
    </source>
</evidence>
<organism evidence="14 15">
    <name type="scientific">Asanoa hainanensis</name>
    <dbReference type="NCBI Taxonomy" id="560556"/>
    <lineage>
        <taxon>Bacteria</taxon>
        <taxon>Bacillati</taxon>
        <taxon>Actinomycetota</taxon>
        <taxon>Actinomycetes</taxon>
        <taxon>Micromonosporales</taxon>
        <taxon>Micromonosporaceae</taxon>
        <taxon>Asanoa</taxon>
    </lineage>
</organism>
<dbReference type="CDD" id="cd00861">
    <property type="entry name" value="ProRS_anticodon_short"/>
    <property type="match status" value="1"/>
</dbReference>
<dbReference type="Pfam" id="PF04073">
    <property type="entry name" value="tRNA_edit"/>
    <property type="match status" value="1"/>
</dbReference>
<dbReference type="PROSITE" id="PS50862">
    <property type="entry name" value="AA_TRNA_LIGASE_II"/>
    <property type="match status" value="1"/>
</dbReference>
<dbReference type="InterPro" id="IPR006195">
    <property type="entry name" value="aa-tRNA-synth_II"/>
</dbReference>
<dbReference type="InterPro" id="IPR045864">
    <property type="entry name" value="aa-tRNA-synth_II/BPL/LPL"/>
</dbReference>
<dbReference type="InterPro" id="IPR002314">
    <property type="entry name" value="aa-tRNA-synt_IIb"/>
</dbReference>
<dbReference type="GO" id="GO:0004827">
    <property type="term" value="F:proline-tRNA ligase activity"/>
    <property type="evidence" value="ECO:0007669"/>
    <property type="project" value="UniProtKB-UniRule"/>
</dbReference>
<dbReference type="GO" id="GO:0002161">
    <property type="term" value="F:aminoacyl-tRNA deacylase activity"/>
    <property type="evidence" value="ECO:0007669"/>
    <property type="project" value="InterPro"/>
</dbReference>
<dbReference type="InterPro" id="IPR036754">
    <property type="entry name" value="YbaK/aa-tRNA-synt-asso_dom_sf"/>
</dbReference>
<dbReference type="NCBIfam" id="NF006625">
    <property type="entry name" value="PRK09194.1"/>
    <property type="match status" value="1"/>
</dbReference>
<keyword evidence="5 12" id="KW-0547">Nucleotide-binding</keyword>
<dbReference type="PANTHER" id="PTHR42753:SF2">
    <property type="entry name" value="PROLINE--TRNA LIGASE"/>
    <property type="match status" value="1"/>
</dbReference>
<dbReference type="SUPFAM" id="SSF55826">
    <property type="entry name" value="YbaK/ProRS associated domain"/>
    <property type="match status" value="1"/>
</dbReference>
<comment type="subunit">
    <text evidence="2 12">Homodimer.</text>
</comment>
<dbReference type="Gene3D" id="3.40.50.800">
    <property type="entry name" value="Anticodon-binding domain"/>
    <property type="match status" value="1"/>
</dbReference>
<dbReference type="Gene3D" id="3.30.930.10">
    <property type="entry name" value="Bira Bifunctional Protein, Domain 2"/>
    <property type="match status" value="2"/>
</dbReference>
<dbReference type="GO" id="GO:0005829">
    <property type="term" value="C:cytosol"/>
    <property type="evidence" value="ECO:0007669"/>
    <property type="project" value="TreeGrafter"/>
</dbReference>
<proteinExistence type="inferred from homology"/>
<evidence type="ECO:0000256" key="12">
    <source>
        <dbReference type="HAMAP-Rule" id="MF_01569"/>
    </source>
</evidence>
<comment type="domain">
    <text evidence="12">Consists of three domains: the N-terminal catalytic domain, the editing domain and the C-terminal anticodon-binding domain.</text>
</comment>
<dbReference type="SUPFAM" id="SSF55681">
    <property type="entry name" value="Class II aaRS and biotin synthetases"/>
    <property type="match status" value="1"/>
</dbReference>
<dbReference type="PRINTS" id="PR01046">
    <property type="entry name" value="TRNASYNTHPRO"/>
</dbReference>
<dbReference type="InterPro" id="IPR023717">
    <property type="entry name" value="Pro-tRNA-Synthase_IIa_type1"/>
</dbReference>
<keyword evidence="6 12" id="KW-0067">ATP-binding</keyword>
<dbReference type="InterPro" id="IPR044140">
    <property type="entry name" value="ProRS_anticodon_short"/>
</dbReference>
<dbReference type="InterPro" id="IPR050062">
    <property type="entry name" value="Pro-tRNA_synthetase"/>
</dbReference>
<accession>A0A239PFL0</accession>
<dbReference type="InterPro" id="IPR004500">
    <property type="entry name" value="Pro-tRNA-synth_IIa_bac-type"/>
</dbReference>
<keyword evidence="8 12" id="KW-0030">Aminoacyl-tRNA synthetase</keyword>
<keyword evidence="3 12" id="KW-0963">Cytoplasm</keyword>
<protein>
    <recommendedName>
        <fullName evidence="12">Proline--tRNA ligase</fullName>
        <ecNumber evidence="12">6.1.1.15</ecNumber>
    </recommendedName>
    <alternativeName>
        <fullName evidence="12">Prolyl-tRNA synthetase</fullName>
        <shortName evidence="12">ProRS</shortName>
    </alternativeName>
</protein>
<dbReference type="EMBL" id="FZPH01000026">
    <property type="protein sequence ID" value="SNT65780.1"/>
    <property type="molecule type" value="Genomic_DNA"/>
</dbReference>
<dbReference type="SUPFAM" id="SSF52954">
    <property type="entry name" value="Class II aaRS ABD-related"/>
    <property type="match status" value="1"/>
</dbReference>
<evidence type="ECO:0000256" key="2">
    <source>
        <dbReference type="ARBA" id="ARBA00011738"/>
    </source>
</evidence>
<dbReference type="FunFam" id="3.30.930.10:FF:000066">
    <property type="entry name" value="Proline--tRNA ligase"/>
    <property type="match status" value="1"/>
</dbReference>
<dbReference type="GO" id="GO:0006433">
    <property type="term" value="P:prolyl-tRNA aminoacylation"/>
    <property type="evidence" value="ECO:0007669"/>
    <property type="project" value="UniProtKB-UniRule"/>
</dbReference>
<dbReference type="InterPro" id="IPR007214">
    <property type="entry name" value="YbaK/aa-tRNA-synth-assoc-dom"/>
</dbReference>
<dbReference type="AlphaFoldDB" id="A0A239PFL0"/>
<evidence type="ECO:0000259" key="13">
    <source>
        <dbReference type="PROSITE" id="PS50862"/>
    </source>
</evidence>
<dbReference type="EC" id="6.1.1.15" evidence="12"/>
<dbReference type="HAMAP" id="MF_01569">
    <property type="entry name" value="Pro_tRNA_synth_type1"/>
    <property type="match status" value="1"/>
</dbReference>
<sequence>MLLRMATLFLRTLREDPADAEVASHRLLLRAGYIRRAAPGGFTMLPLGKLVLDRVTEVVRAELAEVGAQEVQFPALLPREPYETSGRWLEYGDGIFTLADRRGAEYLLAPTHEEMFALLVRDLFSSYRDYPVLLYQVQTKFRDEARPRAGLLRGREFLMKDAYSFDLDDAGLADSYATMRAAYQRIFDRLGMDYTIVKAMSGLMGGSASEEFLATAPAGEDTYVGCARCAYAANTEAVVTPPVQATDPAARPAATTHDTPETPTIESLVALANARELGGRTDWTAADTLKNVVVTVTPPGGKGAPLVVGVPGDREVDLKRLGAALEPATVAMFDDWAAHPSLVRGYIGPQVLAGLGIRYLVDPRVAVGTAWLTGANEAGRHAIDVTHGRDFVADGTIEAAEVRAGDPCPACGEGTLTMRRGIEIGHVFQLGRRFTDAFAVDALGADGKPVRPTMGSYGIGISRAVAAIAEQHHDERGLVWPAAVSPVDVHVVAAGKGDQIAGALALGERLHRLGLRVLVDDRANVSPGVKFTDAELIGVPVAVVVGRRFAEGYVELRDRATGERTDLTVDEVADAIATRTAISGVPSA</sequence>
<comment type="function">
    <text evidence="10 12">Catalyzes the attachment of proline to tRNA(Pro) in a two-step reaction: proline is first activated by ATP to form Pro-AMP and then transferred to the acceptor end of tRNA(Pro). As ProRS can inadvertently accommodate and process non-cognate amino acids such as alanine and cysteine, to avoid such errors it has two additional distinct editing activities against alanine. One activity is designated as 'pretransfer' editing and involves the tRNA(Pro)-independent hydrolysis of activated Ala-AMP. The other activity is designated 'posttransfer' editing and involves deacylation of mischarged Ala-tRNA(Pro). The misacylated Cys-tRNA(Pro) is not edited by ProRS.</text>
</comment>
<reference evidence="14 15" key="1">
    <citation type="submission" date="2017-06" db="EMBL/GenBank/DDBJ databases">
        <authorList>
            <person name="Kim H.J."/>
            <person name="Triplett B.A."/>
        </authorList>
    </citation>
    <scope>NUCLEOTIDE SEQUENCE [LARGE SCALE GENOMIC DNA]</scope>
    <source>
        <strain evidence="14 15">CGMCC 4.5593</strain>
    </source>
</reference>
<dbReference type="FunFam" id="3.30.930.10:FF:000065">
    <property type="entry name" value="Proline--tRNA ligase"/>
    <property type="match status" value="1"/>
</dbReference>
<keyword evidence="15" id="KW-1185">Reference proteome</keyword>
<comment type="similarity">
    <text evidence="11 12">Belongs to the class-II aminoacyl-tRNA synthetase family. ProS type 1 subfamily.</text>
</comment>
<name>A0A239PFL0_9ACTN</name>
<evidence type="ECO:0000256" key="8">
    <source>
        <dbReference type="ARBA" id="ARBA00023146"/>
    </source>
</evidence>
<evidence type="ECO:0000313" key="15">
    <source>
        <dbReference type="Proteomes" id="UP000198362"/>
    </source>
</evidence>
<evidence type="ECO:0000256" key="5">
    <source>
        <dbReference type="ARBA" id="ARBA00022741"/>
    </source>
</evidence>
<evidence type="ECO:0000256" key="7">
    <source>
        <dbReference type="ARBA" id="ARBA00022917"/>
    </source>
</evidence>
<evidence type="ECO:0000313" key="14">
    <source>
        <dbReference type="EMBL" id="SNT65780.1"/>
    </source>
</evidence>
<evidence type="ECO:0000256" key="4">
    <source>
        <dbReference type="ARBA" id="ARBA00022598"/>
    </source>
</evidence>
<dbReference type="Pfam" id="PF03129">
    <property type="entry name" value="HGTP_anticodon"/>
    <property type="match status" value="1"/>
</dbReference>
<dbReference type="NCBIfam" id="TIGR00409">
    <property type="entry name" value="proS_fam_II"/>
    <property type="match status" value="1"/>
</dbReference>
<dbReference type="Pfam" id="PF00587">
    <property type="entry name" value="tRNA-synt_2b"/>
    <property type="match status" value="1"/>
</dbReference>
<dbReference type="PANTHER" id="PTHR42753">
    <property type="entry name" value="MITOCHONDRIAL RIBOSOME PROTEIN L39/PROLYL-TRNA LIGASE FAMILY MEMBER"/>
    <property type="match status" value="1"/>
</dbReference>
<dbReference type="InterPro" id="IPR002316">
    <property type="entry name" value="Pro-tRNA-ligase_IIa"/>
</dbReference>
<evidence type="ECO:0000256" key="6">
    <source>
        <dbReference type="ARBA" id="ARBA00022840"/>
    </source>
</evidence>
<dbReference type="RefSeq" id="WP_089255448.1">
    <property type="nucleotide sequence ID" value="NZ_FZPH01000026.1"/>
</dbReference>
<comment type="catalytic activity">
    <reaction evidence="9 12">
        <text>tRNA(Pro) + L-proline + ATP = L-prolyl-tRNA(Pro) + AMP + diphosphate</text>
        <dbReference type="Rhea" id="RHEA:14305"/>
        <dbReference type="Rhea" id="RHEA-COMP:9700"/>
        <dbReference type="Rhea" id="RHEA-COMP:9702"/>
        <dbReference type="ChEBI" id="CHEBI:30616"/>
        <dbReference type="ChEBI" id="CHEBI:33019"/>
        <dbReference type="ChEBI" id="CHEBI:60039"/>
        <dbReference type="ChEBI" id="CHEBI:78442"/>
        <dbReference type="ChEBI" id="CHEBI:78532"/>
        <dbReference type="ChEBI" id="CHEBI:456215"/>
        <dbReference type="EC" id="6.1.1.15"/>
    </reaction>
</comment>
<dbReference type="GO" id="GO:0005524">
    <property type="term" value="F:ATP binding"/>
    <property type="evidence" value="ECO:0007669"/>
    <property type="project" value="UniProtKB-UniRule"/>
</dbReference>
<evidence type="ECO:0000256" key="3">
    <source>
        <dbReference type="ARBA" id="ARBA00022490"/>
    </source>
</evidence>
<dbReference type="InterPro" id="IPR004154">
    <property type="entry name" value="Anticodon-bd"/>
</dbReference>
<evidence type="ECO:0000256" key="11">
    <source>
        <dbReference type="ARBA" id="ARBA00060755"/>
    </source>
</evidence>
<feature type="domain" description="Aminoacyl-transfer RNA synthetases class-II family profile" evidence="13">
    <location>
        <begin position="35"/>
        <end position="481"/>
    </location>
</feature>
<evidence type="ECO:0000256" key="1">
    <source>
        <dbReference type="ARBA" id="ARBA00004496"/>
    </source>
</evidence>
<dbReference type="OrthoDB" id="9809052at2"/>
<comment type="subcellular location">
    <subcellularLocation>
        <location evidence="1 12">Cytoplasm</location>
    </subcellularLocation>
</comment>